<protein>
    <recommendedName>
        <fullName evidence="3">Glycosyl transferase</fullName>
    </recommendedName>
</protein>
<evidence type="ECO:0008006" key="3">
    <source>
        <dbReference type="Google" id="ProtNLM"/>
    </source>
</evidence>
<accession>A0A3E1NIW6</accession>
<dbReference type="Proteomes" id="UP000261284">
    <property type="component" value="Unassembled WGS sequence"/>
</dbReference>
<reference evidence="1 2" key="1">
    <citation type="submission" date="2018-08" db="EMBL/GenBank/DDBJ databases">
        <title>Chitinophagaceae sp. K23C18032701, a novel bacterium isolated from forest soil.</title>
        <authorList>
            <person name="Wang C."/>
        </authorList>
    </citation>
    <scope>NUCLEOTIDE SEQUENCE [LARGE SCALE GENOMIC DNA]</scope>
    <source>
        <strain evidence="1 2">K23C18032701</strain>
    </source>
</reference>
<comment type="caution">
    <text evidence="1">The sequence shown here is derived from an EMBL/GenBank/DDBJ whole genome shotgun (WGS) entry which is preliminary data.</text>
</comment>
<name>A0A3E1NIW6_9BACT</name>
<dbReference type="AlphaFoldDB" id="A0A3E1NIW6"/>
<dbReference type="RefSeq" id="WP_116847898.1">
    <property type="nucleotide sequence ID" value="NZ_QTJU01000004.1"/>
</dbReference>
<gene>
    <name evidence="1" type="ORF">DXN05_14090</name>
</gene>
<sequence length="251" mass="29419">MLSFETKCYENDWEMILQGNYLRTMIARCNTAFAQRRVLINNVADVDKVSYYARKQVRAGVIDGFYIVADYANEALDFFKIDPASFNGGYYYSIAELAGIYLCNTPYLLHFSSDSFPAKKPTDWIQQALAVFNSREEVVVANPTWDFNFTQAKEESFDELEHFYLGYGFSDQCYLIKTAVFRAPVYNETHALSVRYPAYGGELFEKRVDSFMRNHQLFRITSKEAVYVHENFPAGKWQRFRRKMDVYWGKR</sequence>
<dbReference type="EMBL" id="QTJU01000004">
    <property type="protein sequence ID" value="RFM27821.1"/>
    <property type="molecule type" value="Genomic_DNA"/>
</dbReference>
<dbReference type="OrthoDB" id="628799at2"/>
<evidence type="ECO:0000313" key="1">
    <source>
        <dbReference type="EMBL" id="RFM27821.1"/>
    </source>
</evidence>
<keyword evidence="2" id="KW-1185">Reference proteome</keyword>
<proteinExistence type="predicted"/>
<evidence type="ECO:0000313" key="2">
    <source>
        <dbReference type="Proteomes" id="UP000261284"/>
    </source>
</evidence>
<organism evidence="1 2">
    <name type="scientific">Deminuibacter soli</name>
    <dbReference type="NCBI Taxonomy" id="2291815"/>
    <lineage>
        <taxon>Bacteria</taxon>
        <taxon>Pseudomonadati</taxon>
        <taxon>Bacteroidota</taxon>
        <taxon>Chitinophagia</taxon>
        <taxon>Chitinophagales</taxon>
        <taxon>Chitinophagaceae</taxon>
        <taxon>Deminuibacter</taxon>
    </lineage>
</organism>